<evidence type="ECO:0000256" key="1">
    <source>
        <dbReference type="SAM" id="MobiDB-lite"/>
    </source>
</evidence>
<feature type="compositionally biased region" description="Basic and acidic residues" evidence="1">
    <location>
        <begin position="71"/>
        <end position="84"/>
    </location>
</feature>
<proteinExistence type="predicted"/>
<evidence type="ECO:0000313" key="3">
    <source>
        <dbReference type="Proteomes" id="UP000226031"/>
    </source>
</evidence>
<dbReference type="Proteomes" id="UP000226031">
    <property type="component" value="Unassembled WGS sequence"/>
</dbReference>
<sequence length="113" mass="12906">MQESRSPTERFGSQQDRANIYEVHHPSPLGQPADPSQHLSSPSETEEERARRKAEEKKKDKQKKPTATAPVDRKALDHRPRPKNDDDDDDKADRKSSSAKTTAADTQLRRYNK</sequence>
<evidence type="ECO:0000313" key="2">
    <source>
        <dbReference type="EMBL" id="PGH34625.1"/>
    </source>
</evidence>
<organism evidence="2 3">
    <name type="scientific">[Emmonsia] crescens</name>
    <dbReference type="NCBI Taxonomy" id="73230"/>
    <lineage>
        <taxon>Eukaryota</taxon>
        <taxon>Fungi</taxon>
        <taxon>Dikarya</taxon>
        <taxon>Ascomycota</taxon>
        <taxon>Pezizomycotina</taxon>
        <taxon>Eurotiomycetes</taxon>
        <taxon>Eurotiomycetidae</taxon>
        <taxon>Onygenales</taxon>
        <taxon>Ajellomycetaceae</taxon>
        <taxon>Emergomyces</taxon>
    </lineage>
</organism>
<dbReference type="EMBL" id="PDND01000036">
    <property type="protein sequence ID" value="PGH34625.1"/>
    <property type="molecule type" value="Genomic_DNA"/>
</dbReference>
<accession>A0A2B7ZLV7</accession>
<feature type="compositionally biased region" description="Polar residues" evidence="1">
    <location>
        <begin position="1"/>
        <end position="17"/>
    </location>
</feature>
<reference evidence="2 3" key="1">
    <citation type="submission" date="2017-10" db="EMBL/GenBank/DDBJ databases">
        <title>Comparative genomics in systemic dimorphic fungi from Ajellomycetaceae.</title>
        <authorList>
            <person name="Munoz J.F."/>
            <person name="Mcewen J.G."/>
            <person name="Clay O.K."/>
            <person name="Cuomo C.A."/>
        </authorList>
    </citation>
    <scope>NUCLEOTIDE SEQUENCE [LARGE SCALE GENOMIC DNA]</scope>
    <source>
        <strain evidence="2 3">UAMH4076</strain>
    </source>
</reference>
<dbReference type="VEuPathDB" id="FungiDB:EMCG_04244"/>
<gene>
    <name evidence="2" type="ORF">GX50_02515</name>
</gene>
<comment type="caution">
    <text evidence="2">The sequence shown here is derived from an EMBL/GenBank/DDBJ whole genome shotgun (WGS) entry which is preliminary data.</text>
</comment>
<feature type="compositionally biased region" description="Basic and acidic residues" evidence="1">
    <location>
        <begin position="48"/>
        <end position="59"/>
    </location>
</feature>
<protein>
    <submittedName>
        <fullName evidence="2">Uncharacterized protein</fullName>
    </submittedName>
</protein>
<name>A0A2B7ZLV7_9EURO</name>
<dbReference type="AlphaFoldDB" id="A0A2B7ZLV7"/>
<keyword evidence="3" id="KW-1185">Reference proteome</keyword>
<feature type="region of interest" description="Disordered" evidence="1">
    <location>
        <begin position="1"/>
        <end position="113"/>
    </location>
</feature>